<proteinExistence type="predicted"/>
<dbReference type="EMBL" id="QPIG01000004">
    <property type="protein sequence ID" value="RCU56912.1"/>
    <property type="molecule type" value="Genomic_DNA"/>
</dbReference>
<dbReference type="AlphaFoldDB" id="A0A368P234"/>
<sequence>MIKTIETELNHEKLINELKKVSFPRGTSHRINRDRNGFNITIDGHEHDINDVVSQLKILSIIA</sequence>
<comment type="caution">
    <text evidence="1">The sequence shown here is derived from an EMBL/GenBank/DDBJ whole genome shotgun (WGS) entry which is preliminary data.</text>
</comment>
<reference evidence="1 2" key="1">
    <citation type="submission" date="2018-07" db="EMBL/GenBank/DDBJ databases">
        <title>Oceanihabitans testaceum sp. nov., isolated from marine sediment.</title>
        <authorList>
            <person name="Li C.-M."/>
        </authorList>
    </citation>
    <scope>NUCLEOTIDE SEQUENCE [LARGE SCALE GENOMIC DNA]</scope>
    <source>
        <strain evidence="1 2">S9-10</strain>
    </source>
</reference>
<evidence type="ECO:0000313" key="1">
    <source>
        <dbReference type="EMBL" id="RCU56912.1"/>
    </source>
</evidence>
<accession>A0A368P234</accession>
<keyword evidence="2" id="KW-1185">Reference proteome</keyword>
<evidence type="ECO:0000313" key="2">
    <source>
        <dbReference type="Proteomes" id="UP000252249"/>
    </source>
</evidence>
<gene>
    <name evidence="1" type="ORF">DU428_11250</name>
</gene>
<organism evidence="1 2">
    <name type="scientific">Oceanihabitans sediminis</name>
    <dbReference type="NCBI Taxonomy" id="1812012"/>
    <lineage>
        <taxon>Bacteria</taxon>
        <taxon>Pseudomonadati</taxon>
        <taxon>Bacteroidota</taxon>
        <taxon>Flavobacteriia</taxon>
        <taxon>Flavobacteriales</taxon>
        <taxon>Flavobacteriaceae</taxon>
        <taxon>Oceanihabitans</taxon>
    </lineage>
</organism>
<dbReference type="Proteomes" id="UP000252249">
    <property type="component" value="Unassembled WGS sequence"/>
</dbReference>
<protein>
    <submittedName>
        <fullName evidence="1">Uncharacterized protein</fullName>
    </submittedName>
</protein>
<name>A0A368P234_9FLAO</name>
<dbReference type="RefSeq" id="WP_113966386.1">
    <property type="nucleotide sequence ID" value="NZ_QNRP01000004.1"/>
</dbReference>